<gene>
    <name evidence="1" type="ORF">BOTBODRAFT_88598</name>
</gene>
<feature type="non-terminal residue" evidence="1">
    <location>
        <position position="1"/>
    </location>
</feature>
<dbReference type="InterPro" id="IPR041078">
    <property type="entry name" value="Plavaka"/>
</dbReference>
<dbReference type="EMBL" id="KL198141">
    <property type="protein sequence ID" value="KDQ06336.1"/>
    <property type="molecule type" value="Genomic_DNA"/>
</dbReference>
<organism evidence="1 2">
    <name type="scientific">Botryobasidium botryosum (strain FD-172 SS1)</name>
    <dbReference type="NCBI Taxonomy" id="930990"/>
    <lineage>
        <taxon>Eukaryota</taxon>
        <taxon>Fungi</taxon>
        <taxon>Dikarya</taxon>
        <taxon>Basidiomycota</taxon>
        <taxon>Agaricomycotina</taxon>
        <taxon>Agaricomycetes</taxon>
        <taxon>Cantharellales</taxon>
        <taxon>Botryobasidiaceae</taxon>
        <taxon>Botryobasidium</taxon>
    </lineage>
</organism>
<dbReference type="InParanoid" id="A0A067M460"/>
<accession>A0A067M460</accession>
<proteinExistence type="predicted"/>
<evidence type="ECO:0000313" key="1">
    <source>
        <dbReference type="EMBL" id="KDQ06336.1"/>
    </source>
</evidence>
<keyword evidence="2" id="KW-1185">Reference proteome</keyword>
<feature type="non-terminal residue" evidence="1">
    <location>
        <position position="134"/>
    </location>
</feature>
<protein>
    <submittedName>
        <fullName evidence="1">Uncharacterized protein</fullName>
    </submittedName>
</protein>
<dbReference type="Proteomes" id="UP000027195">
    <property type="component" value="Unassembled WGS sequence"/>
</dbReference>
<evidence type="ECO:0000313" key="2">
    <source>
        <dbReference type="Proteomes" id="UP000027195"/>
    </source>
</evidence>
<dbReference type="AlphaFoldDB" id="A0A067M460"/>
<dbReference type="OrthoDB" id="2688393at2759"/>
<dbReference type="HOGENOM" id="CLU_006344_5_2_1"/>
<sequence length="134" mass="15814">TPFERRRMSDRRRGKQPWAPFRDLEEAGLGAWFIEENLTRSAIDTNLKLPTRRRVRPSFKNAKAFFEHVDQLPHGPGFQQRSIEVIGDCIGDDGRPLRQELDIWARDPIECIREILQNPSFKEHTVYAPRRVYK</sequence>
<dbReference type="Pfam" id="PF18759">
    <property type="entry name" value="Plavaka"/>
    <property type="match status" value="1"/>
</dbReference>
<name>A0A067M460_BOTB1</name>
<reference evidence="2" key="1">
    <citation type="journal article" date="2014" name="Proc. Natl. Acad. Sci. U.S.A.">
        <title>Extensive sampling of basidiomycete genomes demonstrates inadequacy of the white-rot/brown-rot paradigm for wood decay fungi.</title>
        <authorList>
            <person name="Riley R."/>
            <person name="Salamov A.A."/>
            <person name="Brown D.W."/>
            <person name="Nagy L.G."/>
            <person name="Floudas D."/>
            <person name="Held B.W."/>
            <person name="Levasseur A."/>
            <person name="Lombard V."/>
            <person name="Morin E."/>
            <person name="Otillar R."/>
            <person name="Lindquist E.A."/>
            <person name="Sun H."/>
            <person name="LaButti K.M."/>
            <person name="Schmutz J."/>
            <person name="Jabbour D."/>
            <person name="Luo H."/>
            <person name="Baker S.E."/>
            <person name="Pisabarro A.G."/>
            <person name="Walton J.D."/>
            <person name="Blanchette R.A."/>
            <person name="Henrissat B."/>
            <person name="Martin F."/>
            <person name="Cullen D."/>
            <person name="Hibbett D.S."/>
            <person name="Grigoriev I.V."/>
        </authorList>
    </citation>
    <scope>NUCLEOTIDE SEQUENCE [LARGE SCALE GENOMIC DNA]</scope>
    <source>
        <strain evidence="2">FD-172 SS1</strain>
    </source>
</reference>